<comment type="cofactor">
    <cofactor evidence="1 17">
        <name>FAD</name>
        <dbReference type="ChEBI" id="CHEBI:57692"/>
    </cofactor>
</comment>
<evidence type="ECO:0000256" key="13">
    <source>
        <dbReference type="ARBA" id="ARBA00023157"/>
    </source>
</evidence>
<protein>
    <submittedName>
        <fullName evidence="20">Endoplasmic oxidoreductin-1</fullName>
    </submittedName>
</protein>
<feature type="disulfide bond" evidence="18">
    <location>
        <begin position="158"/>
        <end position="166"/>
    </location>
</feature>
<dbReference type="PANTHER" id="PTHR12613:SF0">
    <property type="entry name" value="ERO1-LIKE PROTEIN"/>
    <property type="match status" value="1"/>
</dbReference>
<feature type="signal peptide" evidence="19">
    <location>
        <begin position="1"/>
        <end position="20"/>
    </location>
</feature>
<feature type="disulfide bond" description="Redox-active" evidence="18">
    <location>
        <begin position="363"/>
        <end position="366"/>
    </location>
</feature>
<evidence type="ECO:0000256" key="11">
    <source>
        <dbReference type="ARBA" id="ARBA00023002"/>
    </source>
</evidence>
<feature type="binding site" evidence="17">
    <location>
        <position position="270"/>
    </location>
    <ligand>
        <name>FAD</name>
        <dbReference type="ChEBI" id="CHEBI:57692"/>
    </ligand>
</feature>
<comment type="subcellular location">
    <subcellularLocation>
        <location evidence="2">Endoplasmic reticulum membrane</location>
        <topology evidence="2">Peripheral membrane protein</topology>
        <orientation evidence="2">Lumenal side</orientation>
    </subcellularLocation>
</comment>
<accession>V2XQ29</accession>
<keyword evidence="10" id="KW-0249">Electron transport</keyword>
<organism evidence="20 21">
    <name type="scientific">Moniliophthora roreri (strain MCA 2997)</name>
    <name type="common">Cocoa frosty pod rot fungus</name>
    <name type="synonym">Crinipellis roreri</name>
    <dbReference type="NCBI Taxonomy" id="1381753"/>
    <lineage>
        <taxon>Eukaryota</taxon>
        <taxon>Fungi</taxon>
        <taxon>Dikarya</taxon>
        <taxon>Basidiomycota</taxon>
        <taxon>Agaricomycotina</taxon>
        <taxon>Agaricomycetes</taxon>
        <taxon>Agaricomycetidae</taxon>
        <taxon>Agaricales</taxon>
        <taxon>Marasmiineae</taxon>
        <taxon>Marasmiaceae</taxon>
        <taxon>Moniliophthora</taxon>
    </lineage>
</organism>
<keyword evidence="7 19" id="KW-0732">Signal</keyword>
<evidence type="ECO:0000256" key="10">
    <source>
        <dbReference type="ARBA" id="ARBA00022982"/>
    </source>
</evidence>
<keyword evidence="14" id="KW-0325">Glycoprotein</keyword>
<dbReference type="Proteomes" id="UP000017559">
    <property type="component" value="Unassembled WGS sequence"/>
</dbReference>
<dbReference type="GO" id="GO:0016972">
    <property type="term" value="F:thiol oxidase activity"/>
    <property type="evidence" value="ECO:0007669"/>
    <property type="project" value="InterPro"/>
</dbReference>
<evidence type="ECO:0000256" key="19">
    <source>
        <dbReference type="SAM" id="SignalP"/>
    </source>
</evidence>
<feature type="binding site" evidence="17">
    <location>
        <position position="198"/>
    </location>
    <ligand>
        <name>FAD</name>
        <dbReference type="ChEBI" id="CHEBI:57692"/>
    </ligand>
</feature>
<dbReference type="STRING" id="1381753.V2XQ29"/>
<feature type="binding site" evidence="17">
    <location>
        <position position="241"/>
    </location>
    <ligand>
        <name>FAD</name>
        <dbReference type="ChEBI" id="CHEBI:57692"/>
    </ligand>
</feature>
<dbReference type="KEGG" id="mrr:Moror_12335"/>
<dbReference type="Pfam" id="PF04137">
    <property type="entry name" value="ERO1"/>
    <property type="match status" value="1"/>
</dbReference>
<keyword evidence="8" id="KW-0256">Endoplasmic reticulum</keyword>
<evidence type="ECO:0000256" key="6">
    <source>
        <dbReference type="ARBA" id="ARBA00022630"/>
    </source>
</evidence>
<dbReference type="PIRSF" id="PIRSF017205">
    <property type="entry name" value="ERO1"/>
    <property type="match status" value="1"/>
</dbReference>
<dbReference type="PANTHER" id="PTHR12613">
    <property type="entry name" value="ERO1-RELATED"/>
    <property type="match status" value="1"/>
</dbReference>
<evidence type="ECO:0000256" key="8">
    <source>
        <dbReference type="ARBA" id="ARBA00022824"/>
    </source>
</evidence>
<sequence>MNIGFSCLVLLLSFTPWSLGFDQLLRQSDALSGQSSAQGVFQEEALKTGSWDAGVDVKQCQNLKPTGPIEATLCDYETVDSVKKDLYENLRDLVKAPFFRYLQMDLYRGCPFWDDNAMCTETTCALDSVDEKEVPEKWRTKTLSKVDPVPSYDTLVGCYYRDSDFCYLEDPKVGDYFDLSQIPERYTGYAGEGARQIWRTIYQENCFTPSSLQTSLTQTNNTASEQCLEERVYYKVVSGLHASVSTHICLDYLNHTTGEWGPNLQCYITRVAAHPERLEYIYFNTVILLRAVARLGPHLSLYDYADPSDSETTARLKNVLKIAQEAGKFDELSLFNGIDAQAMKEEFKAHFRNVSRIMDCIDCDQCRLWGKVQTMGIATALKVLFEIDETSLSRSPSSNILHRSEVVALFNTLHRFSESLHAVDVFRRLASLDDLDSTSPLVASIEDRPNTTAEASRRRVDALIQFCKESTAECIGAVTSIWSRGLKSIESLFGSYSADRANEGARYDEL</sequence>
<feature type="active site" description="Nucleophile" evidence="16">
    <location>
        <position position="363"/>
    </location>
</feature>
<evidence type="ECO:0000256" key="1">
    <source>
        <dbReference type="ARBA" id="ARBA00001974"/>
    </source>
</evidence>
<keyword evidence="21" id="KW-1185">Reference proteome</keyword>
<keyword evidence="9 17" id="KW-0274">FAD</keyword>
<evidence type="ECO:0000256" key="4">
    <source>
        <dbReference type="ARBA" id="ARBA00011802"/>
    </source>
</evidence>
<proteinExistence type="inferred from homology"/>
<evidence type="ECO:0000256" key="18">
    <source>
        <dbReference type="PIRSR" id="PIRSR017205-3"/>
    </source>
</evidence>
<dbReference type="GO" id="GO:0071949">
    <property type="term" value="F:FAD binding"/>
    <property type="evidence" value="ECO:0007669"/>
    <property type="project" value="InterPro"/>
</dbReference>
<keyword evidence="6" id="KW-0285">Flavoprotein</keyword>
<feature type="binding site" evidence="17">
    <location>
        <position position="238"/>
    </location>
    <ligand>
        <name>FAD</name>
        <dbReference type="ChEBI" id="CHEBI:57692"/>
    </ligand>
</feature>
<feature type="binding site" evidence="17">
    <location>
        <position position="185"/>
    </location>
    <ligand>
        <name>FAD</name>
        <dbReference type="ChEBI" id="CHEBI:57692"/>
    </ligand>
</feature>
<dbReference type="InterPro" id="IPR007266">
    <property type="entry name" value="Ero1"/>
</dbReference>
<keyword evidence="5" id="KW-0813">Transport</keyword>
<evidence type="ECO:0000256" key="9">
    <source>
        <dbReference type="ARBA" id="ARBA00022827"/>
    </source>
</evidence>
<evidence type="ECO:0000256" key="5">
    <source>
        <dbReference type="ARBA" id="ARBA00022448"/>
    </source>
</evidence>
<feature type="chain" id="PRO_5004711786" evidence="19">
    <location>
        <begin position="21"/>
        <end position="510"/>
    </location>
</feature>
<dbReference type="AlphaFoldDB" id="V2XQ29"/>
<evidence type="ECO:0000313" key="21">
    <source>
        <dbReference type="Proteomes" id="UP000017559"/>
    </source>
</evidence>
<feature type="binding site" evidence="17">
    <location>
        <position position="187"/>
    </location>
    <ligand>
        <name>FAD</name>
        <dbReference type="ChEBI" id="CHEBI:57692"/>
    </ligand>
</feature>
<dbReference type="GO" id="GO:0005789">
    <property type="term" value="C:endoplasmic reticulum membrane"/>
    <property type="evidence" value="ECO:0007669"/>
    <property type="project" value="UniProtKB-SubCell"/>
</dbReference>
<dbReference type="InterPro" id="IPR037192">
    <property type="entry name" value="ERO1-like_sf"/>
</dbReference>
<comment type="similarity">
    <text evidence="3">Belongs to the EROs family.</text>
</comment>
<dbReference type="OrthoDB" id="269384at2759"/>
<evidence type="ECO:0000256" key="16">
    <source>
        <dbReference type="PIRSR" id="PIRSR017205-1"/>
    </source>
</evidence>
<keyword evidence="12" id="KW-0472">Membrane</keyword>
<dbReference type="EMBL" id="AWSO01000059">
    <property type="protein sequence ID" value="ESK95837.1"/>
    <property type="molecule type" value="Genomic_DNA"/>
</dbReference>
<feature type="disulfide bond" description="Redox-active" evidence="18">
    <location>
        <begin position="119"/>
        <end position="124"/>
    </location>
</feature>
<feature type="active site" evidence="16">
    <location>
        <position position="366"/>
    </location>
</feature>
<evidence type="ECO:0000256" key="2">
    <source>
        <dbReference type="ARBA" id="ARBA00004367"/>
    </source>
</evidence>
<evidence type="ECO:0000256" key="3">
    <source>
        <dbReference type="ARBA" id="ARBA00008277"/>
    </source>
</evidence>
<name>V2XQ29_MONRO</name>
<keyword evidence="11" id="KW-0560">Oxidoreductase</keyword>
<keyword evidence="15" id="KW-0676">Redox-active center</keyword>
<comment type="subunit">
    <text evidence="4">May function both as a monomer and a homodimer.</text>
</comment>
<evidence type="ECO:0000256" key="14">
    <source>
        <dbReference type="ARBA" id="ARBA00023180"/>
    </source>
</evidence>
<keyword evidence="13 18" id="KW-1015">Disulfide bond</keyword>
<dbReference type="HOGENOM" id="CLU_023061_1_1_1"/>
<dbReference type="GO" id="GO:0015035">
    <property type="term" value="F:protein-disulfide reductase activity"/>
    <property type="evidence" value="ECO:0007669"/>
    <property type="project" value="InterPro"/>
</dbReference>
<dbReference type="GO" id="GO:0034975">
    <property type="term" value="P:protein folding in endoplasmic reticulum"/>
    <property type="evidence" value="ECO:0007669"/>
    <property type="project" value="InterPro"/>
</dbReference>
<comment type="caution">
    <text evidence="20">The sequence shown here is derived from an EMBL/GenBank/DDBJ whole genome shotgun (WGS) entry which is preliminary data.</text>
</comment>
<evidence type="ECO:0000313" key="20">
    <source>
        <dbReference type="EMBL" id="ESK95837.1"/>
    </source>
</evidence>
<reference evidence="20 21" key="1">
    <citation type="journal article" date="2014" name="BMC Genomics">
        <title>Genome and secretome analysis of the hemibiotrophic fungal pathogen, Moniliophthora roreri, which causes frosty pod rot disease of cacao: mechanisms of the biotrophic and necrotrophic phases.</title>
        <authorList>
            <person name="Meinhardt L.W."/>
            <person name="Costa G.G.L."/>
            <person name="Thomazella D.P.T."/>
            <person name="Teixeira P.J.P.L."/>
            <person name="Carazzolle M.F."/>
            <person name="Schuster S.C."/>
            <person name="Carlson J.E."/>
            <person name="Guiltinan M.J."/>
            <person name="Mieczkowski P."/>
            <person name="Farmer A."/>
            <person name="Ramaraj T."/>
            <person name="Crozier J."/>
            <person name="Davis R.E."/>
            <person name="Shao J."/>
            <person name="Melnick R.L."/>
            <person name="Pereira G.A.G."/>
            <person name="Bailey B.A."/>
        </authorList>
    </citation>
    <scope>NUCLEOTIDE SEQUENCE [LARGE SCALE GENOMIC DNA]</scope>
    <source>
        <strain evidence="20 21">MCA 2997</strain>
    </source>
</reference>
<evidence type="ECO:0000256" key="7">
    <source>
        <dbReference type="ARBA" id="ARBA00022729"/>
    </source>
</evidence>
<gene>
    <name evidence="20" type="ORF">Moror_12335</name>
</gene>
<evidence type="ECO:0000256" key="17">
    <source>
        <dbReference type="PIRSR" id="PIRSR017205-2"/>
    </source>
</evidence>
<evidence type="ECO:0000256" key="15">
    <source>
        <dbReference type="ARBA" id="ARBA00023284"/>
    </source>
</evidence>
<dbReference type="SUPFAM" id="SSF110019">
    <property type="entry name" value="ERO1-like"/>
    <property type="match status" value="1"/>
</dbReference>
<evidence type="ECO:0000256" key="12">
    <source>
        <dbReference type="ARBA" id="ARBA00023136"/>
    </source>
</evidence>